<dbReference type="Gene3D" id="3.30.70.1060">
    <property type="entry name" value="Dimeric alpha+beta barrel"/>
    <property type="match status" value="1"/>
</dbReference>
<reference evidence="4" key="1">
    <citation type="journal article" date="2019" name="Int. J. Syst. Evol. Microbiol.">
        <title>The Global Catalogue of Microorganisms (GCM) 10K type strain sequencing project: providing services to taxonomists for standard genome sequencing and annotation.</title>
        <authorList>
            <consortium name="The Broad Institute Genomics Platform"/>
            <consortium name="The Broad Institute Genome Sequencing Center for Infectious Disease"/>
            <person name="Wu L."/>
            <person name="Ma J."/>
        </authorList>
    </citation>
    <scope>NUCLEOTIDE SEQUENCE [LARGE SCALE GENOMIC DNA]</scope>
    <source>
        <strain evidence="4">CGMCC 4.7241</strain>
    </source>
</reference>
<sequence>MTQYLLSIYQPDHDPVDDVGQVARDVDAVEAAGKAAGAWVFAGGLGSGARVVRKGLVTDGPYVEGKEHVGGFVVIDVGTYDEALDWAKRLSDAATLPVEVRSLDWAR</sequence>
<evidence type="ECO:0000313" key="3">
    <source>
        <dbReference type="EMBL" id="MFC3760052.1"/>
    </source>
</evidence>
<proteinExistence type="inferred from homology"/>
<protein>
    <submittedName>
        <fullName evidence="3">YciI family protein</fullName>
    </submittedName>
</protein>
<evidence type="ECO:0000256" key="1">
    <source>
        <dbReference type="ARBA" id="ARBA00007689"/>
    </source>
</evidence>
<dbReference type="SUPFAM" id="SSF54909">
    <property type="entry name" value="Dimeric alpha+beta barrel"/>
    <property type="match status" value="1"/>
</dbReference>
<dbReference type="RefSeq" id="WP_205120122.1">
    <property type="nucleotide sequence ID" value="NZ_JAFBCM010000001.1"/>
</dbReference>
<accession>A0ABV7Y4N9</accession>
<dbReference type="Proteomes" id="UP001595699">
    <property type="component" value="Unassembled WGS sequence"/>
</dbReference>
<dbReference type="Pfam" id="PF03795">
    <property type="entry name" value="YCII"/>
    <property type="match status" value="1"/>
</dbReference>
<name>A0ABV7Y4N9_9ACTN</name>
<dbReference type="InterPro" id="IPR011008">
    <property type="entry name" value="Dimeric_a/b-barrel"/>
</dbReference>
<dbReference type="EMBL" id="JBHRZH010000004">
    <property type="protein sequence ID" value="MFC3760052.1"/>
    <property type="molecule type" value="Genomic_DNA"/>
</dbReference>
<comment type="similarity">
    <text evidence="1">Belongs to the YciI family.</text>
</comment>
<gene>
    <name evidence="3" type="ORF">ACFOUW_04330</name>
</gene>
<dbReference type="PANTHER" id="PTHR35174">
    <property type="entry name" value="BLL7171 PROTEIN-RELATED"/>
    <property type="match status" value="1"/>
</dbReference>
<feature type="domain" description="YCII-related" evidence="2">
    <location>
        <begin position="34"/>
        <end position="94"/>
    </location>
</feature>
<dbReference type="PANTHER" id="PTHR35174:SF3">
    <property type="entry name" value="BLL7171 PROTEIN"/>
    <property type="match status" value="1"/>
</dbReference>
<keyword evidence="4" id="KW-1185">Reference proteome</keyword>
<dbReference type="InterPro" id="IPR005545">
    <property type="entry name" value="YCII"/>
</dbReference>
<organism evidence="3 4">
    <name type="scientific">Tenggerimyces flavus</name>
    <dbReference type="NCBI Taxonomy" id="1708749"/>
    <lineage>
        <taxon>Bacteria</taxon>
        <taxon>Bacillati</taxon>
        <taxon>Actinomycetota</taxon>
        <taxon>Actinomycetes</taxon>
        <taxon>Propionibacteriales</taxon>
        <taxon>Nocardioidaceae</taxon>
        <taxon>Tenggerimyces</taxon>
    </lineage>
</organism>
<evidence type="ECO:0000313" key="4">
    <source>
        <dbReference type="Proteomes" id="UP001595699"/>
    </source>
</evidence>
<comment type="caution">
    <text evidence="3">The sequence shown here is derived from an EMBL/GenBank/DDBJ whole genome shotgun (WGS) entry which is preliminary data.</text>
</comment>
<evidence type="ECO:0000259" key="2">
    <source>
        <dbReference type="Pfam" id="PF03795"/>
    </source>
</evidence>